<dbReference type="Gene3D" id="3.40.50.300">
    <property type="entry name" value="P-loop containing nucleotide triphosphate hydrolases"/>
    <property type="match status" value="1"/>
</dbReference>
<protein>
    <submittedName>
        <fullName evidence="4">Glycolipid sulfotransferase</fullName>
        <ecNumber evidence="4">2.8.2.-</ecNumber>
    </submittedName>
</protein>
<keyword evidence="2 4" id="KW-0808">Transferase</keyword>
<feature type="domain" description="Sulfotransferase" evidence="3">
    <location>
        <begin position="33"/>
        <end position="315"/>
    </location>
</feature>
<dbReference type="PANTHER" id="PTHR11783">
    <property type="entry name" value="SULFOTRANSFERASE SULT"/>
    <property type="match status" value="1"/>
</dbReference>
<evidence type="ECO:0000313" key="5">
    <source>
        <dbReference type="Proteomes" id="UP000269998"/>
    </source>
</evidence>
<dbReference type="InterPro" id="IPR000863">
    <property type="entry name" value="Sulfotransferase_dom"/>
</dbReference>
<dbReference type="KEGG" id="mbai:MB901379_02020"/>
<gene>
    <name evidence="4" type="ORF">MB901379_02020</name>
</gene>
<dbReference type="InterPro" id="IPR027417">
    <property type="entry name" value="P-loop_NTPase"/>
</dbReference>
<dbReference type="GO" id="GO:0008146">
    <property type="term" value="F:sulfotransferase activity"/>
    <property type="evidence" value="ECO:0007669"/>
    <property type="project" value="InterPro"/>
</dbReference>
<accession>A0A447GDB2</accession>
<dbReference type="EMBL" id="LR130759">
    <property type="protein sequence ID" value="VDM88458.1"/>
    <property type="molecule type" value="Genomic_DNA"/>
</dbReference>
<reference evidence="5" key="1">
    <citation type="submission" date="2018-02" db="EMBL/GenBank/DDBJ databases">
        <authorList>
            <person name="Seth-Smith MB H."/>
            <person name="Seth-Smith H."/>
        </authorList>
    </citation>
    <scope>NUCLEOTIDE SEQUENCE [LARGE SCALE GENOMIC DNA]</scope>
</reference>
<keyword evidence="5" id="KW-1185">Reference proteome</keyword>
<evidence type="ECO:0000256" key="1">
    <source>
        <dbReference type="ARBA" id="ARBA00005771"/>
    </source>
</evidence>
<dbReference type="EC" id="2.8.2.-" evidence="4"/>
<evidence type="ECO:0000313" key="4">
    <source>
        <dbReference type="EMBL" id="VDM88458.1"/>
    </source>
</evidence>
<evidence type="ECO:0000256" key="2">
    <source>
        <dbReference type="ARBA" id="ARBA00022679"/>
    </source>
</evidence>
<dbReference type="AlphaFoldDB" id="A0A447GDB2"/>
<dbReference type="Proteomes" id="UP000269998">
    <property type="component" value="Chromosome"/>
</dbReference>
<dbReference type="SUPFAM" id="SSF52540">
    <property type="entry name" value="P-loop containing nucleoside triphosphate hydrolases"/>
    <property type="match status" value="1"/>
</dbReference>
<dbReference type="Pfam" id="PF00685">
    <property type="entry name" value="Sulfotransfer_1"/>
    <property type="match status" value="1"/>
</dbReference>
<sequence>MTPPGRDGLMTGRALYRSWISDNLRWDALELRDGDIVISAPSKCGVTWTQRLVSLLVFDGPDLPGPMSTVSPWLDRTIVPIDEVVDTLAAQRHRRFIKTHTPLDGLRLDDRVTYIGVGRDPRDAAMSELFQWDNMNHMSLNRVQPLDRAATGIAPAGDRAPVEAFRDWMEGPIMPPQGAGLRPQGRGFMAPNGRDEMPPVKHMGSLANILHHFGTIWSRRQLPNVAMFHYADYRVDLVAELLRLARVLGMEIGRERAEQLSRHATLDSMRARAADLAPESTEGIWRSNERFFRAGASGEWQEFFNERVYRRYYDRINQLAPPDLLAWAHEGREGCDPAG</sequence>
<name>A0A447GDB2_9MYCO</name>
<proteinExistence type="inferred from homology"/>
<comment type="similarity">
    <text evidence="1">Belongs to the sulfotransferase 1 family.</text>
</comment>
<evidence type="ECO:0000259" key="3">
    <source>
        <dbReference type="Pfam" id="PF00685"/>
    </source>
</evidence>
<organism evidence="4 5">
    <name type="scientific">Mycobacterium basiliense</name>
    <dbReference type="NCBI Taxonomy" id="2094119"/>
    <lineage>
        <taxon>Bacteria</taxon>
        <taxon>Bacillati</taxon>
        <taxon>Actinomycetota</taxon>
        <taxon>Actinomycetes</taxon>
        <taxon>Mycobacteriales</taxon>
        <taxon>Mycobacteriaceae</taxon>
        <taxon>Mycobacterium</taxon>
    </lineage>
</organism>